<dbReference type="PROSITE" id="PS50994">
    <property type="entry name" value="INTEGRASE"/>
    <property type="match status" value="1"/>
</dbReference>
<dbReference type="GO" id="GO:0015074">
    <property type="term" value="P:DNA integration"/>
    <property type="evidence" value="ECO:0007669"/>
    <property type="project" value="InterPro"/>
</dbReference>
<dbReference type="InterPro" id="IPR012337">
    <property type="entry name" value="RNaseH-like_sf"/>
</dbReference>
<dbReference type="Gene3D" id="3.30.420.10">
    <property type="entry name" value="Ribonuclease H-like superfamily/Ribonuclease H"/>
    <property type="match status" value="1"/>
</dbReference>
<dbReference type="Pfam" id="PF00665">
    <property type="entry name" value="rve"/>
    <property type="match status" value="1"/>
</dbReference>
<dbReference type="GO" id="GO:0003676">
    <property type="term" value="F:nucleic acid binding"/>
    <property type="evidence" value="ECO:0007669"/>
    <property type="project" value="InterPro"/>
</dbReference>
<dbReference type="NCBIfam" id="NF033516">
    <property type="entry name" value="transpos_IS3"/>
    <property type="match status" value="1"/>
</dbReference>
<dbReference type="Proteomes" id="UP000002612">
    <property type="component" value="Plasmid pE33L466"/>
</dbReference>
<sequence>MPVYDITYLFYRKGKKAYLSCVKDSTTREILAYHVSSSLQMDIVYQTLDNLKERLGEVIHPEALLHSDQGIHYTHPEFQKRVREMGIRQSMSRRGNCLDNAPMESFFGHMKDELDYKDCQTFESLELNIKDYMEEYNYNRYQWTLKKMAPIEYRNHLLSA</sequence>
<gene>
    <name evidence="3" type="ordered locus">pE33L466_0047</name>
</gene>
<dbReference type="InterPro" id="IPR048020">
    <property type="entry name" value="Transpos_IS3"/>
</dbReference>
<dbReference type="InterPro" id="IPR036397">
    <property type="entry name" value="RNaseH_sf"/>
</dbReference>
<keyword evidence="3" id="KW-0614">Plasmid</keyword>
<dbReference type="AlphaFoldDB" id="Q4V243"/>
<dbReference type="InterPro" id="IPR001584">
    <property type="entry name" value="Integrase_cat-core"/>
</dbReference>
<dbReference type="PANTHER" id="PTHR46889">
    <property type="entry name" value="TRANSPOSASE INSF FOR INSERTION SEQUENCE IS3B-RELATED"/>
    <property type="match status" value="1"/>
</dbReference>
<accession>Q4V243</accession>
<evidence type="ECO:0000256" key="1">
    <source>
        <dbReference type="ARBA" id="ARBA00002286"/>
    </source>
</evidence>
<dbReference type="PANTHER" id="PTHR46889:SF4">
    <property type="entry name" value="TRANSPOSASE INSO FOR INSERTION SEQUENCE ELEMENT IS911B-RELATED"/>
    <property type="match status" value="1"/>
</dbReference>
<evidence type="ECO:0000259" key="2">
    <source>
        <dbReference type="PROSITE" id="PS50994"/>
    </source>
</evidence>
<dbReference type="InterPro" id="IPR050900">
    <property type="entry name" value="Transposase_IS3/IS150/IS904"/>
</dbReference>
<dbReference type="EMBL" id="CP000040">
    <property type="protein sequence ID" value="AAY60214.1"/>
    <property type="molecule type" value="Genomic_DNA"/>
</dbReference>
<comment type="function">
    <text evidence="1">Involved in the transposition of the insertion sequence.</text>
</comment>
<protein>
    <submittedName>
        <fullName evidence="3">Transposase, C-terminal region</fullName>
    </submittedName>
</protein>
<dbReference type="Pfam" id="PF13333">
    <property type="entry name" value="rve_2"/>
    <property type="match status" value="1"/>
</dbReference>
<reference evidence="4" key="1">
    <citation type="journal article" date="2006" name="J. Bacteriol.">
        <title>Pathogenomic sequence analysis of Bacillus cereus and Bacillus thuringiensis isolates closely related to Bacillus anthracis.</title>
        <authorList>
            <person name="Han C.S."/>
            <person name="Xie G."/>
            <person name="Challacombe J.F."/>
            <person name="Altherr M.R."/>
            <person name="Bhotika S.S."/>
            <person name="Brown N."/>
            <person name="Bruce D."/>
            <person name="Campbell C.S."/>
            <person name="Campbell M.L."/>
            <person name="Chen J."/>
            <person name="Chertkov O."/>
            <person name="Cleland C."/>
            <person name="Dimitrijevic M."/>
            <person name="Doggett N.A."/>
            <person name="Fawcett J.J."/>
            <person name="Glavina T."/>
            <person name="Goodwin L.A."/>
            <person name="Green L.D."/>
            <person name="Hill K.K."/>
            <person name="Hitchcock P."/>
            <person name="Jackson P.J."/>
            <person name="Keim P."/>
            <person name="Kewalramani A.R."/>
            <person name="Longmire J."/>
            <person name="Lucas S."/>
            <person name="Malfatti S."/>
            <person name="McMurry K."/>
            <person name="Meincke L.J."/>
            <person name="Misra M."/>
            <person name="Moseman B.L."/>
            <person name="Mundt M."/>
            <person name="Munk A.C."/>
            <person name="Okinaka R.T."/>
            <person name="Parson-Quintana B."/>
            <person name="Reilly L.P."/>
            <person name="Richardson P."/>
            <person name="Robinson D.L."/>
            <person name="Rubin E."/>
            <person name="Saunders E."/>
            <person name="Tapia R."/>
            <person name="Tesmer J.G."/>
            <person name="Thayer N."/>
            <person name="Thompson L.S."/>
            <person name="Tice H."/>
            <person name="Ticknor L.O."/>
            <person name="Wills P.L."/>
            <person name="Brettin T.S."/>
            <person name="Gilna P."/>
        </authorList>
    </citation>
    <scope>NUCLEOTIDE SEQUENCE [LARGE SCALE GENOMIC DNA]</scope>
    <source>
        <strain evidence="4">ZK / E33L</strain>
        <plasmid evidence="4">pE33L466</plasmid>
    </source>
</reference>
<dbReference type="PATRIC" id="fig|288681.22.peg.5783"/>
<geneLocation type="plasmid" evidence="3 4">
    <name>pE33L466</name>
</geneLocation>
<evidence type="ECO:0000313" key="4">
    <source>
        <dbReference type="Proteomes" id="UP000002612"/>
    </source>
</evidence>
<dbReference type="KEGG" id="bcz:pE33L466_0047"/>
<feature type="domain" description="Integrase catalytic" evidence="2">
    <location>
        <begin position="1"/>
        <end position="158"/>
    </location>
</feature>
<dbReference type="SUPFAM" id="SSF53098">
    <property type="entry name" value="Ribonuclease H-like"/>
    <property type="match status" value="1"/>
</dbReference>
<organism evidence="3 4">
    <name type="scientific">Bacillus cereus (strain ZK / E33L)</name>
    <dbReference type="NCBI Taxonomy" id="288681"/>
    <lineage>
        <taxon>Bacteria</taxon>
        <taxon>Bacillati</taxon>
        <taxon>Bacillota</taxon>
        <taxon>Bacilli</taxon>
        <taxon>Bacillales</taxon>
        <taxon>Bacillaceae</taxon>
        <taxon>Bacillus</taxon>
        <taxon>Bacillus cereus group</taxon>
    </lineage>
</organism>
<name>Q4V243_BACCZ</name>
<proteinExistence type="predicted"/>
<evidence type="ECO:0000313" key="3">
    <source>
        <dbReference type="EMBL" id="AAY60214.1"/>
    </source>
</evidence>